<keyword evidence="10" id="KW-1185">Reference proteome</keyword>
<evidence type="ECO:0000256" key="6">
    <source>
        <dbReference type="ARBA" id="ARBA00023242"/>
    </source>
</evidence>
<dbReference type="InterPro" id="IPR007219">
    <property type="entry name" value="XnlR_reg_dom"/>
</dbReference>
<keyword evidence="6" id="KW-0539">Nucleus</keyword>
<gene>
    <name evidence="9" type="ORF">PV07_06144</name>
</gene>
<feature type="region of interest" description="Disordered" evidence="7">
    <location>
        <begin position="61"/>
        <end position="87"/>
    </location>
</feature>
<dbReference type="HOGENOM" id="CLU_006329_5_1_1"/>
<evidence type="ECO:0000313" key="9">
    <source>
        <dbReference type="EMBL" id="KIW30399.1"/>
    </source>
</evidence>
<dbReference type="PANTHER" id="PTHR47171">
    <property type="entry name" value="FARA-RELATED"/>
    <property type="match status" value="1"/>
</dbReference>
<dbReference type="OrthoDB" id="5121955at2759"/>
<evidence type="ECO:0000256" key="2">
    <source>
        <dbReference type="ARBA" id="ARBA00022833"/>
    </source>
</evidence>
<dbReference type="InterPro" id="IPR036864">
    <property type="entry name" value="Zn2-C6_fun-type_DNA-bd_sf"/>
</dbReference>
<evidence type="ECO:0000256" key="7">
    <source>
        <dbReference type="SAM" id="MobiDB-lite"/>
    </source>
</evidence>
<feature type="compositionally biased region" description="Basic and acidic residues" evidence="7">
    <location>
        <begin position="261"/>
        <end position="271"/>
    </location>
</feature>
<dbReference type="Pfam" id="PF00172">
    <property type="entry name" value="Zn_clus"/>
    <property type="match status" value="1"/>
</dbReference>
<feature type="compositionally biased region" description="Basic and acidic residues" evidence="7">
    <location>
        <begin position="65"/>
        <end position="80"/>
    </location>
</feature>
<organism evidence="9 10">
    <name type="scientific">Cladophialophora immunda</name>
    <dbReference type="NCBI Taxonomy" id="569365"/>
    <lineage>
        <taxon>Eukaryota</taxon>
        <taxon>Fungi</taxon>
        <taxon>Dikarya</taxon>
        <taxon>Ascomycota</taxon>
        <taxon>Pezizomycotina</taxon>
        <taxon>Eurotiomycetes</taxon>
        <taxon>Chaetothyriomycetidae</taxon>
        <taxon>Chaetothyriales</taxon>
        <taxon>Herpotrichiellaceae</taxon>
        <taxon>Cladophialophora</taxon>
    </lineage>
</organism>
<dbReference type="Proteomes" id="UP000054466">
    <property type="component" value="Unassembled WGS sequence"/>
</dbReference>
<keyword evidence="3" id="KW-0805">Transcription regulation</keyword>
<dbReference type="GO" id="GO:0006351">
    <property type="term" value="P:DNA-templated transcription"/>
    <property type="evidence" value="ECO:0007669"/>
    <property type="project" value="InterPro"/>
</dbReference>
<dbReference type="Pfam" id="PF04082">
    <property type="entry name" value="Fungal_trans"/>
    <property type="match status" value="1"/>
</dbReference>
<dbReference type="AlphaFoldDB" id="A0A0D2D3W7"/>
<evidence type="ECO:0000313" key="10">
    <source>
        <dbReference type="Proteomes" id="UP000054466"/>
    </source>
</evidence>
<feature type="domain" description="Zn(2)-C6 fungal-type" evidence="8">
    <location>
        <begin position="19"/>
        <end position="52"/>
    </location>
</feature>
<evidence type="ECO:0000256" key="4">
    <source>
        <dbReference type="ARBA" id="ARBA00023125"/>
    </source>
</evidence>
<dbReference type="GeneID" id="27345338"/>
<name>A0A0D2D3W7_9EURO</name>
<accession>A0A0D2D3W7</accession>
<dbReference type="GO" id="GO:0003677">
    <property type="term" value="F:DNA binding"/>
    <property type="evidence" value="ECO:0007669"/>
    <property type="project" value="UniProtKB-KW"/>
</dbReference>
<dbReference type="PANTHER" id="PTHR47171:SF1">
    <property type="entry name" value="ZN(II)2CYS6 TRANSCRIPTION FACTOR (EUROFUNG)"/>
    <property type="match status" value="1"/>
</dbReference>
<evidence type="ECO:0000256" key="5">
    <source>
        <dbReference type="ARBA" id="ARBA00023163"/>
    </source>
</evidence>
<dbReference type="GO" id="GO:0000981">
    <property type="term" value="F:DNA-binding transcription factor activity, RNA polymerase II-specific"/>
    <property type="evidence" value="ECO:0007669"/>
    <property type="project" value="InterPro"/>
</dbReference>
<dbReference type="GO" id="GO:0008270">
    <property type="term" value="F:zinc ion binding"/>
    <property type="evidence" value="ECO:0007669"/>
    <property type="project" value="InterPro"/>
</dbReference>
<keyword evidence="2" id="KW-0862">Zinc</keyword>
<dbReference type="PROSITE" id="PS50048">
    <property type="entry name" value="ZN2_CY6_FUNGAL_2"/>
    <property type="match status" value="1"/>
</dbReference>
<dbReference type="RefSeq" id="XP_016250615.1">
    <property type="nucleotide sequence ID" value="XM_016393096.1"/>
</dbReference>
<keyword evidence="1" id="KW-0479">Metal-binding</keyword>
<dbReference type="InterPro" id="IPR001138">
    <property type="entry name" value="Zn2Cys6_DnaBD"/>
</dbReference>
<feature type="region of interest" description="Disordered" evidence="7">
    <location>
        <begin position="101"/>
        <end position="148"/>
    </location>
</feature>
<dbReference type="Gene3D" id="4.10.240.10">
    <property type="entry name" value="Zn(2)-C6 fungal-type DNA-binding domain"/>
    <property type="match status" value="1"/>
</dbReference>
<reference evidence="9 10" key="1">
    <citation type="submission" date="2015-01" db="EMBL/GenBank/DDBJ databases">
        <title>The Genome Sequence of Cladophialophora immunda CBS83496.</title>
        <authorList>
            <consortium name="The Broad Institute Genomics Platform"/>
            <person name="Cuomo C."/>
            <person name="de Hoog S."/>
            <person name="Gorbushina A."/>
            <person name="Stielow B."/>
            <person name="Teixiera M."/>
            <person name="Abouelleil A."/>
            <person name="Chapman S.B."/>
            <person name="Priest M."/>
            <person name="Young S.K."/>
            <person name="Wortman J."/>
            <person name="Nusbaum C."/>
            <person name="Birren B."/>
        </authorList>
    </citation>
    <scope>NUCLEOTIDE SEQUENCE [LARGE SCALE GENOMIC DNA]</scope>
    <source>
        <strain evidence="9 10">CBS 83496</strain>
    </source>
</reference>
<evidence type="ECO:0000256" key="1">
    <source>
        <dbReference type="ARBA" id="ARBA00022723"/>
    </source>
</evidence>
<dbReference type="SUPFAM" id="SSF57701">
    <property type="entry name" value="Zn2/Cys6 DNA-binding domain"/>
    <property type="match status" value="1"/>
</dbReference>
<keyword evidence="4" id="KW-0238">DNA-binding</keyword>
<evidence type="ECO:0000259" key="8">
    <source>
        <dbReference type="PROSITE" id="PS50048"/>
    </source>
</evidence>
<evidence type="ECO:0000256" key="3">
    <source>
        <dbReference type="ARBA" id="ARBA00023015"/>
    </source>
</evidence>
<proteinExistence type="predicted"/>
<dbReference type="CDD" id="cd12148">
    <property type="entry name" value="fungal_TF_MHR"/>
    <property type="match status" value="1"/>
</dbReference>
<keyword evidence="5" id="KW-0804">Transcription</keyword>
<dbReference type="PROSITE" id="PS00463">
    <property type="entry name" value="ZN2_CY6_FUNGAL_1"/>
    <property type="match status" value="1"/>
</dbReference>
<feature type="region of interest" description="Disordered" evidence="7">
    <location>
        <begin position="240"/>
        <end position="271"/>
    </location>
</feature>
<sequence length="749" mass="83906">MASGSRTGFVPARFRAAKACLLCRQKRVKCDAMDHGTPCTRCVSSGRTDCVLFESKRGTYKRRQRIDMEKQAHESPRPDLDGQSSEIVSTSYAAGAALVESAQHRPDSSPSSNRSRTTSEHATRPEEQFQAEQPSAAPASIGASETTTANAARANEFAALPNVPENSDLRTRLSLDCSSPVSCLSNTTLSPYPDVSWASTFDPFLKTRKSPPDDRSNRFSITYLDESFPLSLVLQDQGHGTKPQLHYLTPAKPEPPGHPPSSDHHHPAHVPPKDIEFLQTRGCFELPNPEILDMLLNTFLDRVYPLYPIFKRRSFLESYRAQQLPWLLLHSVCFAAVTFCEEDVLFRAGYQNRIEARLSYYRKAKALFDLGYHMNKIMVLQSVILLSFWGGAHNSYWNSASWIGAGVIIAESLGIHRSMADTRLAPEDRSLLRRLWWILFVRDTGAATFSGRQFRMNSVDVADVESLTCEDFVADSQEGEDGVRHRLDGTIGPFHVENTKLFGILRRIVLCKRTGHGARHDEMYHDLRRWRAELPPALNWRDSEVKLDLLPASLALAYNHNLILANLGGKLQQSTNSVHSDPRGRQLDAVCENAAHRIFDLTCGMTTKSTFPRLPHEAFHALFLAQAVFYSQTLATDTTAAKMGRMAVNTCQVVWHNVRGGWDPARWVMKLFENLLVATPPRRSEDMHMVIDDAPGHPVDYLSDMPVNDFDGMNSLLSSIFDMSTAMDGLTDPTGQEMFSFSLANDNSW</sequence>
<feature type="compositionally biased region" description="Basic and acidic residues" evidence="7">
    <location>
        <begin position="117"/>
        <end position="127"/>
    </location>
</feature>
<dbReference type="CDD" id="cd00067">
    <property type="entry name" value="GAL4"/>
    <property type="match status" value="1"/>
</dbReference>
<dbReference type="SMART" id="SM00066">
    <property type="entry name" value="GAL4"/>
    <property type="match status" value="1"/>
</dbReference>
<dbReference type="VEuPathDB" id="FungiDB:PV07_06144"/>
<protein>
    <recommendedName>
        <fullName evidence="8">Zn(2)-C6 fungal-type domain-containing protein</fullName>
    </recommendedName>
</protein>
<dbReference type="EMBL" id="KN847042">
    <property type="protein sequence ID" value="KIW30399.1"/>
    <property type="molecule type" value="Genomic_DNA"/>
</dbReference>
<dbReference type="InterPro" id="IPR052073">
    <property type="entry name" value="Amide_Lactam_Regulators"/>
</dbReference>